<dbReference type="AlphaFoldDB" id="A0A0R2P477"/>
<proteinExistence type="predicted"/>
<evidence type="ECO:0000313" key="3">
    <source>
        <dbReference type="EMBL" id="KRO30659.1"/>
    </source>
</evidence>
<dbReference type="InterPro" id="IPR029044">
    <property type="entry name" value="Nucleotide-diphossugar_trans"/>
</dbReference>
<dbReference type="PANTHER" id="PTHR43685:SF2">
    <property type="entry name" value="GLYCOSYLTRANSFERASE 2-LIKE DOMAIN-CONTAINING PROTEIN"/>
    <property type="match status" value="1"/>
</dbReference>
<feature type="domain" description="Glycosyltransferase 2-like" evidence="2">
    <location>
        <begin position="20"/>
        <end position="183"/>
    </location>
</feature>
<name>A0A0R2P477_9ACTN</name>
<feature type="transmembrane region" description="Helical" evidence="1">
    <location>
        <begin position="307"/>
        <end position="325"/>
    </location>
</feature>
<dbReference type="InterPro" id="IPR050834">
    <property type="entry name" value="Glycosyltransf_2"/>
</dbReference>
<evidence type="ECO:0000256" key="1">
    <source>
        <dbReference type="SAM" id="Phobius"/>
    </source>
</evidence>
<dbReference type="PANTHER" id="PTHR43685">
    <property type="entry name" value="GLYCOSYLTRANSFERASE"/>
    <property type="match status" value="1"/>
</dbReference>
<dbReference type="Pfam" id="PF00535">
    <property type="entry name" value="Glycos_transf_2"/>
    <property type="match status" value="1"/>
</dbReference>
<keyword evidence="1" id="KW-1133">Transmembrane helix</keyword>
<keyword evidence="3" id="KW-0808">Transferase</keyword>
<dbReference type="EMBL" id="LIAS01000079">
    <property type="protein sequence ID" value="KRO30659.1"/>
    <property type="molecule type" value="Genomic_DNA"/>
</dbReference>
<dbReference type="Gene3D" id="3.90.550.10">
    <property type="entry name" value="Spore Coat Polysaccharide Biosynthesis Protein SpsA, Chain A"/>
    <property type="match status" value="1"/>
</dbReference>
<protein>
    <submittedName>
        <fullName evidence="3">Glycosyl transferase family 2</fullName>
    </submittedName>
</protein>
<comment type="caution">
    <text evidence="3">The sequence shown here is derived from an EMBL/GenBank/DDBJ whole genome shotgun (WGS) entry which is preliminary data.</text>
</comment>
<dbReference type="GO" id="GO:0016740">
    <property type="term" value="F:transferase activity"/>
    <property type="evidence" value="ECO:0007669"/>
    <property type="project" value="UniProtKB-KW"/>
</dbReference>
<gene>
    <name evidence="3" type="ORF">ABR60_04995</name>
</gene>
<accession>A0A0R2P477</accession>
<dbReference type="Proteomes" id="UP000053941">
    <property type="component" value="Unassembled WGS sequence"/>
</dbReference>
<dbReference type="CDD" id="cd02525">
    <property type="entry name" value="Succinoglycan_BP_ExoA"/>
    <property type="match status" value="1"/>
</dbReference>
<keyword evidence="1" id="KW-0472">Membrane</keyword>
<reference evidence="3 4" key="1">
    <citation type="submission" date="2015-10" db="EMBL/GenBank/DDBJ databases">
        <title>Metagenome-Assembled Genomes uncover a global brackish microbiome.</title>
        <authorList>
            <person name="Hugerth L.W."/>
            <person name="Larsson J."/>
            <person name="Alneberg J."/>
            <person name="Lindh M.V."/>
            <person name="Legrand C."/>
            <person name="Pinhassi J."/>
            <person name="Andersson A.F."/>
        </authorList>
    </citation>
    <scope>NUCLEOTIDE SEQUENCE [LARGE SCALE GENOMIC DNA]</scope>
    <source>
        <strain evidence="3">BACL2 MAG-120802-bin41</strain>
    </source>
</reference>
<dbReference type="InterPro" id="IPR001173">
    <property type="entry name" value="Glyco_trans_2-like"/>
</dbReference>
<feature type="transmembrane region" description="Helical" evidence="1">
    <location>
        <begin position="281"/>
        <end position="300"/>
    </location>
</feature>
<organism evidence="3 4">
    <name type="scientific">Actinobacteria bacterium BACL2 MAG-120802-bin41</name>
    <dbReference type="NCBI Taxonomy" id="1655568"/>
    <lineage>
        <taxon>Bacteria</taxon>
        <taxon>Bacillati</taxon>
        <taxon>Actinomycetota</taxon>
        <taxon>Actinomycetes</taxon>
        <taxon>Actinomycetes incertae sedis</taxon>
        <taxon>ac1 cluster</taxon>
    </lineage>
</organism>
<evidence type="ECO:0000313" key="4">
    <source>
        <dbReference type="Proteomes" id="UP000053941"/>
    </source>
</evidence>
<keyword evidence="1" id="KW-0812">Transmembrane</keyword>
<evidence type="ECO:0000259" key="2">
    <source>
        <dbReference type="Pfam" id="PF00535"/>
    </source>
</evidence>
<dbReference type="SUPFAM" id="SSF53448">
    <property type="entry name" value="Nucleotide-diphospho-sugar transferases"/>
    <property type="match status" value="1"/>
</dbReference>
<sequence>MTSPLEQGNTAHLANYPPVSIILTVINEALHLRAAIKAALSSNYQGELEVILAVGPSTDQTFQIANDLAEQDPRIKVIENKSGRTPNGLNAALKIAKNQIIVRIDGHSEIDKEYIAQAVKTLKETGAVNAGGIMFAQGTTSFEKAVAVAMRSPIGVGSSRFHIGGEAGPTDTVYLGVFQKSALDAVGGYDERFTRAQDWELNYRLRKNGGVVYFDPELKVIYRPRSSPKKLALQYFEYGRWRRAVIRQHSRTINFRYLAPPLNLILQITSLTLGIFASSLFFIPIITYFGAIIVTSLIIGKGLAQRIYLPIVLIFMHFCWGFGFITSPRKLITN</sequence>